<protein>
    <submittedName>
        <fullName evidence="1">Uncharacterized protein</fullName>
    </submittedName>
</protein>
<sequence>MESEACGSVVSMRITEKLRKSPSISSEFSIFRVPRQLRRVNEQGYEPQMIAIGPYHHGKADLHHMERHKIHYLRLLLHRTKDAVDHHDDELNRYVSAMKALEERARECYADPIPLDSDDFVEMMLLDGCFLVELIRKCCAMEGLADDHDPIFAVPSNFVAIVRDVLLLENQVPLFVRLNLFQLTKQPNESRDFVSMVGEFVSKKPLGLGFIEIDSEGCYGKMHILSLVHEYWAPPNWRKIPQQDKRLRPGCKPHSLCHKAETSRSRVKKRCGGWRTANLVGCPVQRWDLVHPNNLGRQKTWEPSCRSSWLLHLFRCVLRK</sequence>
<proteinExistence type="predicted"/>
<organism evidence="1 2">
    <name type="scientific">Linum trigynum</name>
    <dbReference type="NCBI Taxonomy" id="586398"/>
    <lineage>
        <taxon>Eukaryota</taxon>
        <taxon>Viridiplantae</taxon>
        <taxon>Streptophyta</taxon>
        <taxon>Embryophyta</taxon>
        <taxon>Tracheophyta</taxon>
        <taxon>Spermatophyta</taxon>
        <taxon>Magnoliopsida</taxon>
        <taxon>eudicotyledons</taxon>
        <taxon>Gunneridae</taxon>
        <taxon>Pentapetalae</taxon>
        <taxon>rosids</taxon>
        <taxon>fabids</taxon>
        <taxon>Malpighiales</taxon>
        <taxon>Linaceae</taxon>
        <taxon>Linum</taxon>
    </lineage>
</organism>
<dbReference type="Proteomes" id="UP001497516">
    <property type="component" value="Chromosome 6"/>
</dbReference>
<dbReference type="EMBL" id="OZ034819">
    <property type="protein sequence ID" value="CAL1392421.1"/>
    <property type="molecule type" value="Genomic_DNA"/>
</dbReference>
<dbReference type="AlphaFoldDB" id="A0AAV2F2F1"/>
<name>A0AAV2F2F1_9ROSI</name>
<dbReference type="InterPro" id="IPR004158">
    <property type="entry name" value="DUF247_pln"/>
</dbReference>
<keyword evidence="2" id="KW-1185">Reference proteome</keyword>
<accession>A0AAV2F2F1</accession>
<reference evidence="1 2" key="1">
    <citation type="submission" date="2024-04" db="EMBL/GenBank/DDBJ databases">
        <authorList>
            <person name="Fracassetti M."/>
        </authorList>
    </citation>
    <scope>NUCLEOTIDE SEQUENCE [LARGE SCALE GENOMIC DNA]</scope>
</reference>
<dbReference type="PANTHER" id="PTHR31170">
    <property type="entry name" value="BNAC04G53230D PROTEIN"/>
    <property type="match status" value="1"/>
</dbReference>
<dbReference type="PANTHER" id="PTHR31170:SF17">
    <property type="match status" value="1"/>
</dbReference>
<evidence type="ECO:0000313" key="2">
    <source>
        <dbReference type="Proteomes" id="UP001497516"/>
    </source>
</evidence>
<dbReference type="Pfam" id="PF03140">
    <property type="entry name" value="DUF247"/>
    <property type="match status" value="1"/>
</dbReference>
<evidence type="ECO:0000313" key="1">
    <source>
        <dbReference type="EMBL" id="CAL1392421.1"/>
    </source>
</evidence>
<gene>
    <name evidence="1" type="ORF">LTRI10_LOCUS33068</name>
</gene>